<evidence type="ECO:0000313" key="5">
    <source>
        <dbReference type="Proteomes" id="UP000499080"/>
    </source>
</evidence>
<dbReference type="Proteomes" id="UP000499080">
    <property type="component" value="Unassembled WGS sequence"/>
</dbReference>
<sequence length="105" mass="12636">MTGEQSLQLRRERQSIKYYFKIKSNQRHPLYDRVLNPIFNSLFAIKPSYVPSFGHRIRSLLNYYNIENPNMKTREEPPPPWRDLQITTVDDFDNLSKEETPQQSY</sequence>
<gene>
    <name evidence="2" type="ORF">AVEN_176754_1</name>
    <name evidence="3" type="ORF">AVEN_244115_1</name>
    <name evidence="4" type="ORF">AVEN_54972_1</name>
    <name evidence="1" type="ORF">AVEN_70655_1</name>
</gene>
<evidence type="ECO:0000313" key="2">
    <source>
        <dbReference type="EMBL" id="GBN60475.1"/>
    </source>
</evidence>
<dbReference type="EMBL" id="BGPR01017143">
    <property type="protein sequence ID" value="GBN75228.1"/>
    <property type="molecule type" value="Genomic_DNA"/>
</dbReference>
<dbReference type="OrthoDB" id="6774133at2759"/>
<evidence type="ECO:0000313" key="3">
    <source>
        <dbReference type="EMBL" id="GBN75220.1"/>
    </source>
</evidence>
<dbReference type="EMBL" id="BGPR01013402">
    <property type="protein sequence ID" value="GBN60460.1"/>
    <property type="molecule type" value="Genomic_DNA"/>
</dbReference>
<protein>
    <submittedName>
        <fullName evidence="4">Uncharacterized protein</fullName>
    </submittedName>
</protein>
<dbReference type="AlphaFoldDB" id="A0A4Y2RHE9"/>
<accession>A0A4Y2RHE9</accession>
<dbReference type="EMBL" id="BGPR01017142">
    <property type="protein sequence ID" value="GBN75220.1"/>
    <property type="molecule type" value="Genomic_DNA"/>
</dbReference>
<dbReference type="EMBL" id="BGPR01013403">
    <property type="protein sequence ID" value="GBN60475.1"/>
    <property type="molecule type" value="Genomic_DNA"/>
</dbReference>
<name>A0A4Y2RHE9_ARAVE</name>
<evidence type="ECO:0000313" key="1">
    <source>
        <dbReference type="EMBL" id="GBN60460.1"/>
    </source>
</evidence>
<organism evidence="4 5">
    <name type="scientific">Araneus ventricosus</name>
    <name type="common">Orbweaver spider</name>
    <name type="synonym">Epeira ventricosa</name>
    <dbReference type="NCBI Taxonomy" id="182803"/>
    <lineage>
        <taxon>Eukaryota</taxon>
        <taxon>Metazoa</taxon>
        <taxon>Ecdysozoa</taxon>
        <taxon>Arthropoda</taxon>
        <taxon>Chelicerata</taxon>
        <taxon>Arachnida</taxon>
        <taxon>Araneae</taxon>
        <taxon>Araneomorphae</taxon>
        <taxon>Entelegynae</taxon>
        <taxon>Araneoidea</taxon>
        <taxon>Araneidae</taxon>
        <taxon>Araneus</taxon>
    </lineage>
</organism>
<evidence type="ECO:0000313" key="4">
    <source>
        <dbReference type="EMBL" id="GBN75228.1"/>
    </source>
</evidence>
<keyword evidence="5" id="KW-1185">Reference proteome</keyword>
<comment type="caution">
    <text evidence="4">The sequence shown here is derived from an EMBL/GenBank/DDBJ whole genome shotgun (WGS) entry which is preliminary data.</text>
</comment>
<reference evidence="4 5" key="1">
    <citation type="journal article" date="2019" name="Sci. Rep.">
        <title>Orb-weaving spider Araneus ventricosus genome elucidates the spidroin gene catalogue.</title>
        <authorList>
            <person name="Kono N."/>
            <person name="Nakamura H."/>
            <person name="Ohtoshi R."/>
            <person name="Moran D.A.P."/>
            <person name="Shinohara A."/>
            <person name="Yoshida Y."/>
            <person name="Fujiwara M."/>
            <person name="Mori M."/>
            <person name="Tomita M."/>
            <person name="Arakawa K."/>
        </authorList>
    </citation>
    <scope>NUCLEOTIDE SEQUENCE [LARGE SCALE GENOMIC DNA]</scope>
</reference>
<proteinExistence type="predicted"/>